<feature type="transmembrane region" description="Helical" evidence="1">
    <location>
        <begin position="16"/>
        <end position="36"/>
    </location>
</feature>
<keyword evidence="1" id="KW-0472">Membrane</keyword>
<keyword evidence="1" id="KW-0812">Transmembrane</keyword>
<dbReference type="STRING" id="1317125.SAMN05444128_2204"/>
<evidence type="ECO:0000313" key="3">
    <source>
        <dbReference type="Proteomes" id="UP000187181"/>
    </source>
</evidence>
<proteinExistence type="predicted"/>
<name>A0A1R3XFM5_9BACT</name>
<keyword evidence="3" id="KW-1185">Reference proteome</keyword>
<dbReference type="Proteomes" id="UP000187181">
    <property type="component" value="Unassembled WGS sequence"/>
</dbReference>
<dbReference type="RefSeq" id="WP_170871849.1">
    <property type="nucleotide sequence ID" value="NZ_FTPP01000002.1"/>
</dbReference>
<organism evidence="2 3">
    <name type="scientific">Pontibacter indicus</name>
    <dbReference type="NCBI Taxonomy" id="1317125"/>
    <lineage>
        <taxon>Bacteria</taxon>
        <taxon>Pseudomonadati</taxon>
        <taxon>Bacteroidota</taxon>
        <taxon>Cytophagia</taxon>
        <taxon>Cytophagales</taxon>
        <taxon>Hymenobacteraceae</taxon>
        <taxon>Pontibacter</taxon>
    </lineage>
</organism>
<gene>
    <name evidence="2" type="ORF">SAMN05444128_2204</name>
</gene>
<dbReference type="EMBL" id="FTPP01000002">
    <property type="protein sequence ID" value="SIT90079.1"/>
    <property type="molecule type" value="Genomic_DNA"/>
</dbReference>
<protein>
    <submittedName>
        <fullName evidence="2">Uncharacterized protein</fullName>
    </submittedName>
</protein>
<evidence type="ECO:0000313" key="2">
    <source>
        <dbReference type="EMBL" id="SIT90079.1"/>
    </source>
</evidence>
<dbReference type="AlphaFoldDB" id="A0A1R3XFM5"/>
<keyword evidence="1" id="KW-1133">Transmembrane helix</keyword>
<evidence type="ECO:0000256" key="1">
    <source>
        <dbReference type="SAM" id="Phobius"/>
    </source>
</evidence>
<sequence length="58" mass="6360">MPARLLSNIPLAYRKWLVIFTFISFLAGVGIGAYVAHKQKTSETPEAVSQPPASETQQ</sequence>
<reference evidence="3" key="1">
    <citation type="submission" date="2017-01" db="EMBL/GenBank/DDBJ databases">
        <authorList>
            <person name="Varghese N."/>
            <person name="Submissions S."/>
        </authorList>
    </citation>
    <scope>NUCLEOTIDE SEQUENCE [LARGE SCALE GENOMIC DNA]</scope>
    <source>
        <strain evidence="3">LP100</strain>
    </source>
</reference>
<accession>A0A1R3XFM5</accession>